<name>A0A2G5T6N8_9PELO</name>
<dbReference type="Pfam" id="PF05218">
    <property type="entry name" value="DUF713"/>
    <property type="match status" value="1"/>
</dbReference>
<gene>
    <name evidence="1" type="primary">Cnig_chr_V.g16803</name>
    <name evidence="1" type="ORF">B9Z55_016803</name>
</gene>
<reference evidence="2" key="1">
    <citation type="submission" date="2017-10" db="EMBL/GenBank/DDBJ databases">
        <title>Rapid genome shrinkage in a self-fertile nematode reveals novel sperm competition proteins.</title>
        <authorList>
            <person name="Yin D."/>
            <person name="Schwarz E.M."/>
            <person name="Thomas C.G."/>
            <person name="Felde R.L."/>
            <person name="Korf I.F."/>
            <person name="Cutter A.D."/>
            <person name="Schartner C.M."/>
            <person name="Ralston E.J."/>
            <person name="Meyer B.J."/>
            <person name="Haag E.S."/>
        </authorList>
    </citation>
    <scope>NUCLEOTIDE SEQUENCE [LARGE SCALE GENOMIC DNA]</scope>
    <source>
        <strain evidence="2">JU1422</strain>
    </source>
</reference>
<evidence type="ECO:0000313" key="1">
    <source>
        <dbReference type="EMBL" id="PIC22920.1"/>
    </source>
</evidence>
<dbReference type="EMBL" id="PDUG01000005">
    <property type="protein sequence ID" value="PIC22920.1"/>
    <property type="molecule type" value="Genomic_DNA"/>
</dbReference>
<protein>
    <submittedName>
        <fullName evidence="1">Uncharacterized protein</fullName>
    </submittedName>
</protein>
<dbReference type="PANTHER" id="PTHR21566:SF2">
    <property type="entry name" value="CILIA- AND FLAGELLA-ASSOCIATED PROTEIN 251-LIKE-RELATED"/>
    <property type="match status" value="1"/>
</dbReference>
<organism evidence="1 2">
    <name type="scientific">Caenorhabditis nigoni</name>
    <dbReference type="NCBI Taxonomy" id="1611254"/>
    <lineage>
        <taxon>Eukaryota</taxon>
        <taxon>Metazoa</taxon>
        <taxon>Ecdysozoa</taxon>
        <taxon>Nematoda</taxon>
        <taxon>Chromadorea</taxon>
        <taxon>Rhabditida</taxon>
        <taxon>Rhabditina</taxon>
        <taxon>Rhabditomorpha</taxon>
        <taxon>Rhabditoidea</taxon>
        <taxon>Rhabditidae</taxon>
        <taxon>Peloderinae</taxon>
        <taxon>Caenorhabditis</taxon>
    </lineage>
</organism>
<sequence>MVTFNVMECDFEHMERIGRAHPDTMFVKVLMKCIADIAHELLRIYNFTQHLGTDQSKFLELQSMITRVNPNMILSTDQLRSICRTANPSDYQYVSFPDLDRNLNFREL</sequence>
<proteinExistence type="predicted"/>
<keyword evidence="2" id="KW-1185">Reference proteome</keyword>
<comment type="caution">
    <text evidence="1">The sequence shown here is derived from an EMBL/GenBank/DDBJ whole genome shotgun (WGS) entry which is preliminary data.</text>
</comment>
<dbReference type="Proteomes" id="UP000230233">
    <property type="component" value="Chromosome V"/>
</dbReference>
<dbReference type="OrthoDB" id="5889702at2759"/>
<evidence type="ECO:0000313" key="2">
    <source>
        <dbReference type="Proteomes" id="UP000230233"/>
    </source>
</evidence>
<dbReference type="PANTHER" id="PTHR21566">
    <property type="entry name" value="CILIA- AND FLAGELLA-ASSOCIATED PROTEIN 251-LIKE-RELATED-RELATED"/>
    <property type="match status" value="1"/>
</dbReference>
<accession>A0A2G5T6N8</accession>
<dbReference type="AlphaFoldDB" id="A0A2G5T6N8"/>
<dbReference type="InterPro" id="IPR007883">
    <property type="entry name" value="DUF713"/>
</dbReference>